<dbReference type="PANTHER" id="PTHR46889:SF4">
    <property type="entry name" value="TRANSPOSASE INSO FOR INSERTION SEQUENCE ELEMENT IS911B-RELATED"/>
    <property type="match status" value="1"/>
</dbReference>
<feature type="domain" description="Integrase catalytic" evidence="2">
    <location>
        <begin position="118"/>
        <end position="287"/>
    </location>
</feature>
<organism evidence="3 4">
    <name type="scientific">Knoellia aerolata DSM 18566</name>
    <dbReference type="NCBI Taxonomy" id="1385519"/>
    <lineage>
        <taxon>Bacteria</taxon>
        <taxon>Bacillati</taxon>
        <taxon>Actinomycetota</taxon>
        <taxon>Actinomycetes</taxon>
        <taxon>Micrococcales</taxon>
        <taxon>Intrasporangiaceae</taxon>
        <taxon>Knoellia</taxon>
    </lineage>
</organism>
<dbReference type="Proteomes" id="UP000030013">
    <property type="component" value="Unassembled WGS sequence"/>
</dbReference>
<reference evidence="3 4" key="1">
    <citation type="submission" date="2013-08" db="EMBL/GenBank/DDBJ databases">
        <title>The genome sequence of Knoellia aerolata.</title>
        <authorList>
            <person name="Zhu W."/>
            <person name="Wang G."/>
        </authorList>
    </citation>
    <scope>NUCLEOTIDE SEQUENCE [LARGE SCALE GENOMIC DNA]</scope>
    <source>
        <strain evidence="3 4">DSM 18566</strain>
    </source>
</reference>
<dbReference type="Gene3D" id="3.30.420.10">
    <property type="entry name" value="Ribonuclease H-like superfamily/Ribonuclease H"/>
    <property type="match status" value="1"/>
</dbReference>
<evidence type="ECO:0000313" key="4">
    <source>
        <dbReference type="Proteomes" id="UP000030013"/>
    </source>
</evidence>
<dbReference type="InterPro" id="IPR048020">
    <property type="entry name" value="Transpos_IS3"/>
</dbReference>
<dbReference type="EMBL" id="AVPL01000008">
    <property type="protein sequence ID" value="KGN42125.1"/>
    <property type="molecule type" value="Genomic_DNA"/>
</dbReference>
<dbReference type="PANTHER" id="PTHR46889">
    <property type="entry name" value="TRANSPOSASE INSF FOR INSERTION SEQUENCE IS3B-RELATED"/>
    <property type="match status" value="1"/>
</dbReference>
<dbReference type="GO" id="GO:0003676">
    <property type="term" value="F:nucleic acid binding"/>
    <property type="evidence" value="ECO:0007669"/>
    <property type="project" value="InterPro"/>
</dbReference>
<sequence length="330" mass="37504">MIEAVTVLVGPQWSVVRACQILGVPRSTFYHRRSREALTHRSWSRRDVRQPHALSPDEVDAVVQVLSDPDLVDRSVCQAYWAGFDAGRLSCSQSTFYRIARARDLVGDRRPCRARGSGPSRPKPVAAAGEVNQLWSWDISELRGPGRVRYHLFLAMDVYSRYPVGWRIENRASRGHAIEMFTDAFARRGLPQVLHSDNGAQMRSHELRDLLAGVVAASYSRPHVSNDNPFSEALFKTIKYDPAMPEHFDSIEHAREWMSDFLDRYSREHRHLGLHRHTPHDVFTGVAHHVRDTRQAHLDRLHTAYPSRYAKAPQAPQLPAPTGINLSKTG</sequence>
<dbReference type="AlphaFoldDB" id="A0A0A0JXG2"/>
<dbReference type="SUPFAM" id="SSF53098">
    <property type="entry name" value="Ribonuclease H-like"/>
    <property type="match status" value="1"/>
</dbReference>
<evidence type="ECO:0000259" key="2">
    <source>
        <dbReference type="PROSITE" id="PS50994"/>
    </source>
</evidence>
<accession>A0A0A0JXG2</accession>
<dbReference type="InterPro" id="IPR050900">
    <property type="entry name" value="Transposase_IS3/IS150/IS904"/>
</dbReference>
<dbReference type="Pfam" id="PF00665">
    <property type="entry name" value="rve"/>
    <property type="match status" value="1"/>
</dbReference>
<gene>
    <name evidence="3" type="ORF">N801_02650</name>
</gene>
<protein>
    <recommendedName>
        <fullName evidence="2">Integrase catalytic domain-containing protein</fullName>
    </recommendedName>
</protein>
<dbReference type="PROSITE" id="PS50994">
    <property type="entry name" value="INTEGRASE"/>
    <property type="match status" value="1"/>
</dbReference>
<dbReference type="InterPro" id="IPR001584">
    <property type="entry name" value="Integrase_cat-core"/>
</dbReference>
<dbReference type="InterPro" id="IPR036397">
    <property type="entry name" value="RNaseH_sf"/>
</dbReference>
<comment type="caution">
    <text evidence="3">The sequence shown here is derived from an EMBL/GenBank/DDBJ whole genome shotgun (WGS) entry which is preliminary data.</text>
</comment>
<dbReference type="STRING" id="1385519.N801_02650"/>
<evidence type="ECO:0000256" key="1">
    <source>
        <dbReference type="SAM" id="MobiDB-lite"/>
    </source>
</evidence>
<dbReference type="eggNOG" id="COG2801">
    <property type="taxonomic scope" value="Bacteria"/>
</dbReference>
<feature type="compositionally biased region" description="Low complexity" evidence="1">
    <location>
        <begin position="310"/>
        <end position="321"/>
    </location>
</feature>
<proteinExistence type="predicted"/>
<dbReference type="Pfam" id="PF13683">
    <property type="entry name" value="rve_3"/>
    <property type="match status" value="1"/>
</dbReference>
<dbReference type="GO" id="GO:0015074">
    <property type="term" value="P:DNA integration"/>
    <property type="evidence" value="ECO:0007669"/>
    <property type="project" value="InterPro"/>
</dbReference>
<dbReference type="NCBIfam" id="NF033516">
    <property type="entry name" value="transpos_IS3"/>
    <property type="match status" value="1"/>
</dbReference>
<feature type="region of interest" description="Disordered" evidence="1">
    <location>
        <begin position="308"/>
        <end position="330"/>
    </location>
</feature>
<name>A0A0A0JXG2_9MICO</name>
<keyword evidence="4" id="KW-1185">Reference proteome</keyword>
<dbReference type="InterPro" id="IPR012337">
    <property type="entry name" value="RNaseH-like_sf"/>
</dbReference>
<evidence type="ECO:0000313" key="3">
    <source>
        <dbReference type="EMBL" id="KGN42125.1"/>
    </source>
</evidence>